<accession>A0A4R6WHN3</accession>
<keyword evidence="1" id="KW-0812">Transmembrane</keyword>
<keyword evidence="3" id="KW-1185">Reference proteome</keyword>
<dbReference type="AlphaFoldDB" id="A0A4R6WHN3"/>
<reference evidence="2 3" key="1">
    <citation type="submission" date="2019-03" db="EMBL/GenBank/DDBJ databases">
        <title>Genomic Encyclopedia of Archaeal and Bacterial Type Strains, Phase II (KMG-II): from individual species to whole genera.</title>
        <authorList>
            <person name="Goeker M."/>
        </authorList>
    </citation>
    <scope>NUCLEOTIDE SEQUENCE [LARGE SCALE GENOMIC DNA]</scope>
    <source>
        <strain evidence="2 3">DSM 28353</strain>
    </source>
</reference>
<keyword evidence="1" id="KW-1133">Transmembrane helix</keyword>
<evidence type="ECO:0000256" key="1">
    <source>
        <dbReference type="SAM" id="Phobius"/>
    </source>
</evidence>
<organism evidence="2 3">
    <name type="scientific">Sphingobacterium yanglingense</name>
    <dbReference type="NCBI Taxonomy" id="1437280"/>
    <lineage>
        <taxon>Bacteria</taxon>
        <taxon>Pseudomonadati</taxon>
        <taxon>Bacteroidota</taxon>
        <taxon>Sphingobacteriia</taxon>
        <taxon>Sphingobacteriales</taxon>
        <taxon>Sphingobacteriaceae</taxon>
        <taxon>Sphingobacterium</taxon>
    </lineage>
</organism>
<sequence length="61" mass="6871">MSGKKEGWIKSTYQEIKQTIMDIKPDDSPTKKFGKRLGFVMFMTLMVCGAIAMLIAISFAH</sequence>
<keyword evidence="1" id="KW-0472">Membrane</keyword>
<name>A0A4R6WHN3_9SPHI</name>
<proteinExistence type="predicted"/>
<feature type="transmembrane region" description="Helical" evidence="1">
    <location>
        <begin position="37"/>
        <end position="60"/>
    </location>
</feature>
<dbReference type="Proteomes" id="UP000295292">
    <property type="component" value="Unassembled WGS sequence"/>
</dbReference>
<comment type="caution">
    <text evidence="2">The sequence shown here is derived from an EMBL/GenBank/DDBJ whole genome shotgun (WGS) entry which is preliminary data.</text>
</comment>
<gene>
    <name evidence="2" type="ORF">CLV99_1817</name>
</gene>
<evidence type="ECO:0000313" key="3">
    <source>
        <dbReference type="Proteomes" id="UP000295292"/>
    </source>
</evidence>
<protein>
    <submittedName>
        <fullName evidence="2">Uncharacterized protein</fullName>
    </submittedName>
</protein>
<evidence type="ECO:0000313" key="2">
    <source>
        <dbReference type="EMBL" id="TDQ77851.1"/>
    </source>
</evidence>
<dbReference type="OrthoDB" id="714118at2"/>
<dbReference type="RefSeq" id="WP_021070888.1">
    <property type="nucleotide sequence ID" value="NZ_SNYV01000013.1"/>
</dbReference>
<dbReference type="EMBL" id="SNYV01000013">
    <property type="protein sequence ID" value="TDQ77851.1"/>
    <property type="molecule type" value="Genomic_DNA"/>
</dbReference>